<accession>A0A1F7XUM0</accession>
<gene>
    <name evidence="1" type="ORF">A2685_03165</name>
</gene>
<dbReference type="AlphaFoldDB" id="A0A1F7XUM0"/>
<name>A0A1F7XUM0_9BACT</name>
<comment type="caution">
    <text evidence="1">The sequence shown here is derived from an EMBL/GenBank/DDBJ whole genome shotgun (WGS) entry which is preliminary data.</text>
</comment>
<evidence type="ECO:0000313" key="1">
    <source>
        <dbReference type="EMBL" id="OGM18078.1"/>
    </source>
</evidence>
<reference evidence="1 2" key="1">
    <citation type="journal article" date="2016" name="Nat. Commun.">
        <title>Thousands of microbial genomes shed light on interconnected biogeochemical processes in an aquifer system.</title>
        <authorList>
            <person name="Anantharaman K."/>
            <person name="Brown C.T."/>
            <person name="Hug L.A."/>
            <person name="Sharon I."/>
            <person name="Castelle C.J."/>
            <person name="Probst A.J."/>
            <person name="Thomas B.C."/>
            <person name="Singh A."/>
            <person name="Wilkins M.J."/>
            <person name="Karaoz U."/>
            <person name="Brodie E.L."/>
            <person name="Williams K.H."/>
            <person name="Hubbard S.S."/>
            <person name="Banfield J.F."/>
        </authorList>
    </citation>
    <scope>NUCLEOTIDE SEQUENCE [LARGE SCALE GENOMIC DNA]</scope>
</reference>
<sequence>MSPSSIDLEKNIGRSLKPGDIIISREGTPYEVTISLVRQGEGTSRFGNTFDFESIACEQITPYGKVMTRDLFPRTVDVWSDIVPRGNRQDIGLIRRAYYRLKDKPPQVKPSP</sequence>
<protein>
    <submittedName>
        <fullName evidence="1">Uncharacterized protein</fullName>
    </submittedName>
</protein>
<evidence type="ECO:0000313" key="2">
    <source>
        <dbReference type="Proteomes" id="UP000178446"/>
    </source>
</evidence>
<dbReference type="Proteomes" id="UP000178446">
    <property type="component" value="Unassembled WGS sequence"/>
</dbReference>
<proteinExistence type="predicted"/>
<organism evidence="1 2">
    <name type="scientific">Candidatus Woesebacteria bacterium RIFCSPHIGHO2_01_FULL_37_10</name>
    <dbReference type="NCBI Taxonomy" id="1802489"/>
    <lineage>
        <taxon>Bacteria</taxon>
        <taxon>Candidatus Woeseibacteriota</taxon>
    </lineage>
</organism>
<dbReference type="EMBL" id="MGGB01000058">
    <property type="protein sequence ID" value="OGM18078.1"/>
    <property type="molecule type" value="Genomic_DNA"/>
</dbReference>